<accession>A0A2B5DIH4</accession>
<dbReference type="Proteomes" id="UP000225320">
    <property type="component" value="Unassembled WGS sequence"/>
</dbReference>
<reference evidence="1 2" key="1">
    <citation type="submission" date="2017-09" db="EMBL/GenBank/DDBJ databases">
        <title>Large-scale bioinformatics analysis of Bacillus genomes uncovers conserved roles of natural products in bacterial physiology.</title>
        <authorList>
            <consortium name="Agbiome Team Llc"/>
            <person name="Bleich R.M."/>
            <person name="Grubbs K.J."/>
            <person name="Santa Maria K.C."/>
            <person name="Allen S.E."/>
            <person name="Farag S."/>
            <person name="Shank E.A."/>
            <person name="Bowers A."/>
        </authorList>
    </citation>
    <scope>NUCLEOTIDE SEQUENCE [LARGE SCALE GENOMIC DNA]</scope>
    <source>
        <strain evidence="1 2">AFS094862</strain>
    </source>
</reference>
<organism evidence="1 2">
    <name type="scientific">Bacillus toyonensis</name>
    <dbReference type="NCBI Taxonomy" id="155322"/>
    <lineage>
        <taxon>Bacteria</taxon>
        <taxon>Bacillati</taxon>
        <taxon>Bacillota</taxon>
        <taxon>Bacilli</taxon>
        <taxon>Bacillales</taxon>
        <taxon>Bacillaceae</taxon>
        <taxon>Bacillus</taxon>
        <taxon>Bacillus cereus group</taxon>
    </lineage>
</organism>
<proteinExistence type="predicted"/>
<name>A0A2B5DIH4_9BACI</name>
<dbReference type="EMBL" id="NVOI01000001">
    <property type="protein sequence ID" value="PGG94887.1"/>
    <property type="molecule type" value="Genomic_DNA"/>
</dbReference>
<protein>
    <submittedName>
        <fullName evidence="1">Uncharacterized protein</fullName>
    </submittedName>
</protein>
<evidence type="ECO:0000313" key="1">
    <source>
        <dbReference type="EMBL" id="PGG94887.1"/>
    </source>
</evidence>
<dbReference type="RefSeq" id="WP_098088462.1">
    <property type="nucleotide sequence ID" value="NZ_NUCP01000160.1"/>
</dbReference>
<comment type="caution">
    <text evidence="1">The sequence shown here is derived from an EMBL/GenBank/DDBJ whole genome shotgun (WGS) entry which is preliminary data.</text>
</comment>
<sequence length="88" mass="10499">MAYSKAEQETVLVFDNEIREWKVYTAVPKHIRKLMEFGKEIKVMDKDEKGTQIAIQCILSEKNVTLRKERVLTEEQRQRIAERMRKTS</sequence>
<gene>
    <name evidence="1" type="ORF">CON73_00100</name>
</gene>
<evidence type="ECO:0000313" key="2">
    <source>
        <dbReference type="Proteomes" id="UP000225320"/>
    </source>
</evidence>
<dbReference type="AlphaFoldDB" id="A0A2B5DIH4"/>